<proteinExistence type="predicted"/>
<feature type="transmembrane region" description="Helical" evidence="2">
    <location>
        <begin position="342"/>
        <end position="361"/>
    </location>
</feature>
<keyword evidence="2" id="KW-0812">Transmembrane</keyword>
<evidence type="ECO:0000313" key="4">
    <source>
        <dbReference type="EMBL" id="RNF10172.1"/>
    </source>
</evidence>
<feature type="domain" description="C3H1-type" evidence="3">
    <location>
        <begin position="231"/>
        <end position="257"/>
    </location>
</feature>
<evidence type="ECO:0000256" key="2">
    <source>
        <dbReference type="SAM" id="Phobius"/>
    </source>
</evidence>
<dbReference type="Proteomes" id="UP000283634">
    <property type="component" value="Unassembled WGS sequence"/>
</dbReference>
<keyword evidence="1" id="KW-0479">Metal-binding</keyword>
<dbReference type="FunFam" id="3.80.10.10:FF:002119">
    <property type="entry name" value="Uncharacterized protein"/>
    <property type="match status" value="1"/>
</dbReference>
<feature type="zinc finger region" description="C3H1-type" evidence="1">
    <location>
        <begin position="231"/>
        <end position="257"/>
    </location>
</feature>
<dbReference type="InterPro" id="IPR000571">
    <property type="entry name" value="Znf_CCCH"/>
</dbReference>
<dbReference type="InterPro" id="IPR032675">
    <property type="entry name" value="LRR_dom_sf"/>
</dbReference>
<sequence>MAERRQPRVLGAKRTASDALGTRVMGDEEIATVIKRVVAGTVDDGVKLEQLERALAFYASRNSEYTRPGEDDINVLTSEILNNSIRSVMLFGDFSAAFTDVEVYSVSVAVQYNLSLEALTMNGINMSDETLSMLCGALVQSRISFIDLSNTPLEDEAGRSLAALAHINPYVRTIILDDTLIAEEVLDEIDLACQFNQSNFEANGGAVEITKPAELARLRHRLQHIIRAKHKKMYYCVSHLLGMCPNGDLCLYSHALMTTGAPDANANLHEHLADLFATGGNWQDKLPQPPQAGASWKDPDEEQGHTLRLNLSRCKAVGARGTGKGKEGRGMRHQTDGWRGSYRAMGATIAVVVVALVAGLWSTRRR</sequence>
<dbReference type="EMBL" id="MKGL01000036">
    <property type="protein sequence ID" value="RNF10172.1"/>
    <property type="molecule type" value="Genomic_DNA"/>
</dbReference>
<keyword evidence="1" id="KW-0863">Zinc-finger</keyword>
<dbReference type="GeneID" id="40325682"/>
<protein>
    <recommendedName>
        <fullName evidence="3">C3H1-type domain-containing protein</fullName>
    </recommendedName>
</protein>
<dbReference type="AlphaFoldDB" id="A0A3R7NQS8"/>
<reference evidence="4 5" key="1">
    <citation type="journal article" date="2018" name="BMC Genomics">
        <title>Genomic comparison of Trypanosoma conorhini and Trypanosoma rangeli to Trypanosoma cruzi strains of high and low virulence.</title>
        <authorList>
            <person name="Bradwell K.R."/>
            <person name="Koparde V.N."/>
            <person name="Matveyev A.V."/>
            <person name="Serrano M.G."/>
            <person name="Alves J.M."/>
            <person name="Parikh H."/>
            <person name="Huang B."/>
            <person name="Lee V."/>
            <person name="Espinosa-Alvarez O."/>
            <person name="Ortiz P.A."/>
            <person name="Costa-Martins A.G."/>
            <person name="Teixeira M.M."/>
            <person name="Buck G.A."/>
        </authorList>
    </citation>
    <scope>NUCLEOTIDE SEQUENCE [LARGE SCALE GENOMIC DNA]</scope>
    <source>
        <strain evidence="4 5">AM80</strain>
    </source>
</reference>
<evidence type="ECO:0000259" key="3">
    <source>
        <dbReference type="PROSITE" id="PS50103"/>
    </source>
</evidence>
<dbReference type="VEuPathDB" id="TriTrypDB:TRSC58_00255"/>
<accession>A0A3R7NQS8</accession>
<dbReference type="OMA" id="VACQFNQ"/>
<keyword evidence="5" id="KW-1185">Reference proteome</keyword>
<keyword evidence="1" id="KW-0862">Zinc</keyword>
<comment type="caution">
    <text evidence="4">The sequence shown here is derived from an EMBL/GenBank/DDBJ whole genome shotgun (WGS) entry which is preliminary data.</text>
</comment>
<dbReference type="RefSeq" id="XP_029241398.1">
    <property type="nucleotide sequence ID" value="XM_029378780.1"/>
</dbReference>
<keyword evidence="2" id="KW-0472">Membrane</keyword>
<evidence type="ECO:0000256" key="1">
    <source>
        <dbReference type="PROSITE-ProRule" id="PRU00723"/>
    </source>
</evidence>
<evidence type="ECO:0000313" key="5">
    <source>
        <dbReference type="Proteomes" id="UP000283634"/>
    </source>
</evidence>
<name>A0A3R7NQS8_TRYRA</name>
<dbReference type="PROSITE" id="PS50103">
    <property type="entry name" value="ZF_C3H1"/>
    <property type="match status" value="1"/>
</dbReference>
<dbReference type="GO" id="GO:0008270">
    <property type="term" value="F:zinc ion binding"/>
    <property type="evidence" value="ECO:0007669"/>
    <property type="project" value="UniProtKB-KW"/>
</dbReference>
<dbReference type="Gene3D" id="3.80.10.10">
    <property type="entry name" value="Ribonuclease Inhibitor"/>
    <property type="match status" value="1"/>
</dbReference>
<keyword evidence="2" id="KW-1133">Transmembrane helix</keyword>
<gene>
    <name evidence="4" type="ORF">TraAM80_01749</name>
</gene>
<organism evidence="4 5">
    <name type="scientific">Trypanosoma rangeli</name>
    <dbReference type="NCBI Taxonomy" id="5698"/>
    <lineage>
        <taxon>Eukaryota</taxon>
        <taxon>Discoba</taxon>
        <taxon>Euglenozoa</taxon>
        <taxon>Kinetoplastea</taxon>
        <taxon>Metakinetoplastina</taxon>
        <taxon>Trypanosomatida</taxon>
        <taxon>Trypanosomatidae</taxon>
        <taxon>Trypanosoma</taxon>
        <taxon>Herpetosoma</taxon>
    </lineage>
</organism>
<dbReference type="SUPFAM" id="SSF52047">
    <property type="entry name" value="RNI-like"/>
    <property type="match status" value="1"/>
</dbReference>
<dbReference type="OrthoDB" id="270226at2759"/>